<name>A0A380TB71_9ZZZZ</name>
<dbReference type="AlphaFoldDB" id="A0A380TB71"/>
<sequence length="90" mass="8913">MAAVAIAARVNCPAHALGEDSTATGSTEAQGSLAAAAQNPITAMVSLPFQNNTFLLTVPPAGPVLGPNSRSVPLDDAGDCGDAEGRQQPA</sequence>
<organism evidence="2">
    <name type="scientific">metagenome</name>
    <dbReference type="NCBI Taxonomy" id="256318"/>
    <lineage>
        <taxon>unclassified sequences</taxon>
        <taxon>metagenomes</taxon>
    </lineage>
</organism>
<protein>
    <submittedName>
        <fullName evidence="2">Uncharacterized protein</fullName>
    </submittedName>
</protein>
<proteinExistence type="predicted"/>
<dbReference type="EMBL" id="UIDG01000087">
    <property type="protein sequence ID" value="SUS05176.1"/>
    <property type="molecule type" value="Genomic_DNA"/>
</dbReference>
<feature type="region of interest" description="Disordered" evidence="1">
    <location>
        <begin position="64"/>
        <end position="90"/>
    </location>
</feature>
<reference evidence="2" key="1">
    <citation type="submission" date="2018-07" db="EMBL/GenBank/DDBJ databases">
        <authorList>
            <person name="Quirk P.G."/>
            <person name="Krulwich T.A."/>
        </authorList>
    </citation>
    <scope>NUCLEOTIDE SEQUENCE</scope>
</reference>
<evidence type="ECO:0000313" key="2">
    <source>
        <dbReference type="EMBL" id="SUS05176.1"/>
    </source>
</evidence>
<evidence type="ECO:0000256" key="1">
    <source>
        <dbReference type="SAM" id="MobiDB-lite"/>
    </source>
</evidence>
<gene>
    <name evidence="2" type="ORF">DF3PB_1770005</name>
</gene>
<accession>A0A380TB71</accession>